<keyword evidence="2" id="KW-1185">Reference proteome</keyword>
<evidence type="ECO:0000313" key="2">
    <source>
        <dbReference type="Proteomes" id="UP001525890"/>
    </source>
</evidence>
<organism evidence="1 2">
    <name type="scientific">Laspinema palackyanum D2a</name>
    <dbReference type="NCBI Taxonomy" id="2953684"/>
    <lineage>
        <taxon>Bacteria</taxon>
        <taxon>Bacillati</taxon>
        <taxon>Cyanobacteriota</taxon>
        <taxon>Cyanophyceae</taxon>
        <taxon>Oscillatoriophycideae</taxon>
        <taxon>Oscillatoriales</taxon>
        <taxon>Laspinemataceae</taxon>
        <taxon>Laspinema</taxon>
        <taxon>Laspinema palackyanum</taxon>
    </lineage>
</organism>
<reference evidence="1 2" key="1">
    <citation type="journal article" date="2022" name="Front. Microbiol.">
        <title>High genomic differentiation and limited gene flow indicate recent cryptic speciation within the genus Laspinema (cyanobacteria).</title>
        <authorList>
            <person name="Stanojkovic A."/>
            <person name="Skoupy S."/>
            <person name="Skaloud P."/>
            <person name="Dvorak P."/>
        </authorList>
    </citation>
    <scope>NUCLEOTIDE SEQUENCE [LARGE SCALE GENOMIC DNA]</scope>
    <source>
        <strain evidence="1 2">D2a</strain>
    </source>
</reference>
<gene>
    <name evidence="1" type="ORF">NG799_08645</name>
</gene>
<dbReference type="Proteomes" id="UP001525890">
    <property type="component" value="Unassembled WGS sequence"/>
</dbReference>
<accession>A0ABT2MNR8</accession>
<proteinExistence type="predicted"/>
<evidence type="ECO:0000313" key="1">
    <source>
        <dbReference type="EMBL" id="MCT7966399.1"/>
    </source>
</evidence>
<sequence length="68" mass="7519">MISDIIKQVLQTGYLSVTAEHKLRLMFENCSTLEELDALSELQAAILSGQVTRDLCVTAYEGRSVSVE</sequence>
<comment type="caution">
    <text evidence="1">The sequence shown here is derived from an EMBL/GenBank/DDBJ whole genome shotgun (WGS) entry which is preliminary data.</text>
</comment>
<name>A0ABT2MNR8_9CYAN</name>
<dbReference type="EMBL" id="JAMXFF010000010">
    <property type="protein sequence ID" value="MCT7966399.1"/>
    <property type="molecule type" value="Genomic_DNA"/>
</dbReference>
<dbReference type="RefSeq" id="WP_368006043.1">
    <property type="nucleotide sequence ID" value="NZ_JAMXFF010000010.1"/>
</dbReference>
<protein>
    <submittedName>
        <fullName evidence="1">Uncharacterized protein</fullName>
    </submittedName>
</protein>